<name>A0ABV1BB43_9FIRM</name>
<reference evidence="1 2" key="1">
    <citation type="submission" date="2024-03" db="EMBL/GenBank/DDBJ databases">
        <title>Human intestinal bacterial collection.</title>
        <authorList>
            <person name="Pauvert C."/>
            <person name="Hitch T.C.A."/>
            <person name="Clavel T."/>
        </authorList>
    </citation>
    <scope>NUCLEOTIDE SEQUENCE [LARGE SCALE GENOMIC DNA]</scope>
    <source>
        <strain evidence="1 2">CLA-JM-H16</strain>
    </source>
</reference>
<dbReference type="EMBL" id="JBBMEJ010000001">
    <property type="protein sequence ID" value="MEQ2369440.1"/>
    <property type="molecule type" value="Genomic_DNA"/>
</dbReference>
<comment type="caution">
    <text evidence="1">The sequence shown here is derived from an EMBL/GenBank/DDBJ whole genome shotgun (WGS) entry which is preliminary data.</text>
</comment>
<dbReference type="RefSeq" id="WP_349055759.1">
    <property type="nucleotide sequence ID" value="NZ_JBBMEJ010000001.1"/>
</dbReference>
<evidence type="ECO:0000313" key="1">
    <source>
        <dbReference type="EMBL" id="MEQ2369440.1"/>
    </source>
</evidence>
<sequence length="89" mass="9722">MIGEKPKVLTVHFTLRHGLNIKQITTNTNLGTVTFKSSEIRRGQVKYVTTAANTMFWKLNTSFNAVMADGTSNPGANGQITPILTNKKG</sequence>
<keyword evidence="2" id="KW-1185">Reference proteome</keyword>
<accession>A0ABV1BB43</accession>
<dbReference type="Proteomes" id="UP001473063">
    <property type="component" value="Unassembled WGS sequence"/>
</dbReference>
<evidence type="ECO:0000313" key="2">
    <source>
        <dbReference type="Proteomes" id="UP001473063"/>
    </source>
</evidence>
<proteinExistence type="predicted"/>
<gene>
    <name evidence="1" type="ORF">WMO28_00515</name>
</gene>
<organism evidence="1 2">
    <name type="scientific">Blautia aquisgranensis</name>
    <dbReference type="NCBI Taxonomy" id="3133153"/>
    <lineage>
        <taxon>Bacteria</taxon>
        <taxon>Bacillati</taxon>
        <taxon>Bacillota</taxon>
        <taxon>Clostridia</taxon>
        <taxon>Lachnospirales</taxon>
        <taxon>Lachnospiraceae</taxon>
        <taxon>Blautia</taxon>
    </lineage>
</organism>
<protein>
    <submittedName>
        <fullName evidence="1">Uncharacterized protein</fullName>
    </submittedName>
</protein>